<accession>A0A6J4LND7</accession>
<dbReference type="AlphaFoldDB" id="A0A6J4LND7"/>
<feature type="region of interest" description="Disordered" evidence="1">
    <location>
        <begin position="80"/>
        <end position="99"/>
    </location>
</feature>
<gene>
    <name evidence="2" type="ORF">AVDCRST_MAG48-3461</name>
</gene>
<organism evidence="2">
    <name type="scientific">uncultured Friedmanniella sp</name>
    <dbReference type="NCBI Taxonomy" id="335381"/>
    <lineage>
        <taxon>Bacteria</taxon>
        <taxon>Bacillati</taxon>
        <taxon>Actinomycetota</taxon>
        <taxon>Actinomycetes</taxon>
        <taxon>Propionibacteriales</taxon>
        <taxon>Nocardioidaceae</taxon>
        <taxon>Friedmanniella</taxon>
        <taxon>environmental samples</taxon>
    </lineage>
</organism>
<protein>
    <submittedName>
        <fullName evidence="2">Uncharacterized protein</fullName>
    </submittedName>
</protein>
<feature type="region of interest" description="Disordered" evidence="1">
    <location>
        <begin position="26"/>
        <end position="50"/>
    </location>
</feature>
<dbReference type="EMBL" id="CADCTS010000484">
    <property type="protein sequence ID" value="CAA9337458.1"/>
    <property type="molecule type" value="Genomic_DNA"/>
</dbReference>
<name>A0A6J4LND7_9ACTN</name>
<sequence length="128" mass="13685">MIERMTTGTAPTGWYAGVCRRTRAAGRRRGARAESAEWPELAPPVALSDGSLGEIQAADREIARLTAVRARAVARFAATRPATADRAQGEPGAMSAERWSARPEALRRVSEWTTQELVVALSLSAPAA</sequence>
<evidence type="ECO:0000313" key="2">
    <source>
        <dbReference type="EMBL" id="CAA9337458.1"/>
    </source>
</evidence>
<proteinExistence type="predicted"/>
<reference evidence="2" key="1">
    <citation type="submission" date="2020-02" db="EMBL/GenBank/DDBJ databases">
        <authorList>
            <person name="Meier V. D."/>
        </authorList>
    </citation>
    <scope>NUCLEOTIDE SEQUENCE</scope>
    <source>
        <strain evidence="2">AVDCRST_MAG48</strain>
    </source>
</reference>
<evidence type="ECO:0000256" key="1">
    <source>
        <dbReference type="SAM" id="MobiDB-lite"/>
    </source>
</evidence>